<reference evidence="1" key="2">
    <citation type="journal article" date="2015" name="Data Brief">
        <title>Shoot transcriptome of the giant reed, Arundo donax.</title>
        <authorList>
            <person name="Barrero R.A."/>
            <person name="Guerrero F.D."/>
            <person name="Moolhuijzen P."/>
            <person name="Goolsby J.A."/>
            <person name="Tidwell J."/>
            <person name="Bellgard S.E."/>
            <person name="Bellgard M.I."/>
        </authorList>
    </citation>
    <scope>NUCLEOTIDE SEQUENCE</scope>
    <source>
        <tissue evidence="1">Shoot tissue taken approximately 20 cm above the soil surface</tissue>
    </source>
</reference>
<proteinExistence type="predicted"/>
<sequence>MCVPYKMGRREYQLFYYQNSLKRK</sequence>
<name>A0A0A9CFD5_ARUDO</name>
<dbReference type="AlphaFoldDB" id="A0A0A9CFD5"/>
<dbReference type="EMBL" id="GBRH01227678">
    <property type="protein sequence ID" value="JAD70217.1"/>
    <property type="molecule type" value="Transcribed_RNA"/>
</dbReference>
<protein>
    <submittedName>
        <fullName evidence="1">Uncharacterized protein</fullName>
    </submittedName>
</protein>
<organism evidence="1">
    <name type="scientific">Arundo donax</name>
    <name type="common">Giant reed</name>
    <name type="synonym">Donax arundinaceus</name>
    <dbReference type="NCBI Taxonomy" id="35708"/>
    <lineage>
        <taxon>Eukaryota</taxon>
        <taxon>Viridiplantae</taxon>
        <taxon>Streptophyta</taxon>
        <taxon>Embryophyta</taxon>
        <taxon>Tracheophyta</taxon>
        <taxon>Spermatophyta</taxon>
        <taxon>Magnoliopsida</taxon>
        <taxon>Liliopsida</taxon>
        <taxon>Poales</taxon>
        <taxon>Poaceae</taxon>
        <taxon>PACMAD clade</taxon>
        <taxon>Arundinoideae</taxon>
        <taxon>Arundineae</taxon>
        <taxon>Arundo</taxon>
    </lineage>
</organism>
<accession>A0A0A9CFD5</accession>
<reference evidence="1" key="1">
    <citation type="submission" date="2014-09" db="EMBL/GenBank/DDBJ databases">
        <authorList>
            <person name="Magalhaes I.L.F."/>
            <person name="Oliveira U."/>
            <person name="Santos F.R."/>
            <person name="Vidigal T.H.D.A."/>
            <person name="Brescovit A.D."/>
            <person name="Santos A.J."/>
        </authorList>
    </citation>
    <scope>NUCLEOTIDE SEQUENCE</scope>
    <source>
        <tissue evidence="1">Shoot tissue taken approximately 20 cm above the soil surface</tissue>
    </source>
</reference>
<evidence type="ECO:0000313" key="1">
    <source>
        <dbReference type="EMBL" id="JAD70217.1"/>
    </source>
</evidence>